<evidence type="ECO:0000256" key="9">
    <source>
        <dbReference type="ARBA" id="ARBA00023237"/>
    </source>
</evidence>
<dbReference type="GO" id="GO:0009279">
    <property type="term" value="C:cell outer membrane"/>
    <property type="evidence" value="ECO:0007669"/>
    <property type="project" value="UniProtKB-SubCell"/>
</dbReference>
<dbReference type="eggNOG" id="COG4206">
    <property type="taxonomic scope" value="Bacteria"/>
</dbReference>
<evidence type="ECO:0000259" key="14">
    <source>
        <dbReference type="Pfam" id="PF07715"/>
    </source>
</evidence>
<dbReference type="PATRIC" id="fig|1348657.5.peg.275"/>
<evidence type="ECO:0000256" key="12">
    <source>
        <dbReference type="SAM" id="SignalP"/>
    </source>
</evidence>
<keyword evidence="5 10" id="KW-0812">Transmembrane</keyword>
<evidence type="ECO:0000256" key="4">
    <source>
        <dbReference type="ARBA" id="ARBA00022452"/>
    </source>
</evidence>
<keyword evidence="3 10" id="KW-0813">Transport</keyword>
<dbReference type="Pfam" id="PF00593">
    <property type="entry name" value="TonB_dep_Rec_b-barrel"/>
    <property type="match status" value="1"/>
</dbReference>
<comment type="similarity">
    <text evidence="2 10 11">Belongs to the TonB-dependent receptor family.</text>
</comment>
<dbReference type="InterPro" id="IPR000531">
    <property type="entry name" value="Beta-barrel_TonB"/>
</dbReference>
<evidence type="ECO:0000256" key="11">
    <source>
        <dbReference type="RuleBase" id="RU003357"/>
    </source>
</evidence>
<proteinExistence type="inferred from homology"/>
<evidence type="ECO:0000256" key="5">
    <source>
        <dbReference type="ARBA" id="ARBA00022692"/>
    </source>
</evidence>
<dbReference type="InterPro" id="IPR012910">
    <property type="entry name" value="Plug_dom"/>
</dbReference>
<dbReference type="InterPro" id="IPR037066">
    <property type="entry name" value="Plug_dom_sf"/>
</dbReference>
<keyword evidence="6 11" id="KW-0798">TonB box</keyword>
<dbReference type="STRING" id="1348657.M622_01360"/>
<sequence>MLRCYILQPAMPLPFNRALLGFMSVLSLSPAAVQASDLFFDDMPLVLTASRMAQSPLDAPVAVSIIDREMIKASGFTEIHELLRLVPGFLVADWPKGPPVVARHGLADAHDRRLKVMIDGRTVNRPLRGDTAWQDLPIRVEDIDRIEVVRGAHGAAYGVNAFDGVINIITRSPVTEDGYSLTTQAGQGGFTDVAFRSNGLTANGIDWRFSASRREAENFGPRFDDRTRVPTETETVRNTLVSFSATQQISANDEINLHLAVNEGSAERGNDLDLAEPLHDEDTRSQFFHLSWLRSLDADAELTLHLSHQSERVRAGWVRRTPPLVPIDMNTDGQRDELELQYTARLAPAWRMLIGAGVRRESVQSVHYLNADHALKGSSSQLFGTLTWDATTQLTLDMGATVEDHYFSGTLLSPRLSANYALSDTSAVRVSSGISYRSPSFFESSAEEVIRVGDKVKWVGVRTFDTVEPERVEHAEIGYVAHWREIGLGLDLRAFHERYSRYLDTRSCVIYQANCPPPANYEPFPHAFDRPPKQFRFVNSAALTRHGAEFSLDWRQPGVGRVIFSTAVIDIDAKAGASDGDFELSAPSTISSLLLIKEFASRWTASAGFYHHGDMYWLNDGDRVPDTRRLDLRLARSFGHPGSNNEFAIVAQSVNGRYPEFYERKYRHEPRVYLSLSLGW</sequence>
<comment type="caution">
    <text evidence="15">The sequence shown here is derived from an EMBL/GenBank/DDBJ whole genome shotgun (WGS) entry which is preliminary data.</text>
</comment>
<dbReference type="PANTHER" id="PTHR30069:SF27">
    <property type="entry name" value="BLL4766 PROTEIN"/>
    <property type="match status" value="1"/>
</dbReference>
<evidence type="ECO:0000256" key="2">
    <source>
        <dbReference type="ARBA" id="ARBA00009810"/>
    </source>
</evidence>
<keyword evidence="12" id="KW-0732">Signal</keyword>
<keyword evidence="7 10" id="KW-0472">Membrane</keyword>
<dbReference type="Pfam" id="PF07715">
    <property type="entry name" value="Plug"/>
    <property type="match status" value="1"/>
</dbReference>
<evidence type="ECO:0000256" key="6">
    <source>
        <dbReference type="ARBA" id="ARBA00023077"/>
    </source>
</evidence>
<dbReference type="Gene3D" id="2.40.170.20">
    <property type="entry name" value="TonB-dependent receptor, beta-barrel domain"/>
    <property type="match status" value="1"/>
</dbReference>
<reference evidence="15 16" key="1">
    <citation type="submission" date="2013-06" db="EMBL/GenBank/DDBJ databases">
        <title>Draft genome sequence of Thauera terpenica.</title>
        <authorList>
            <person name="Liu B."/>
            <person name="Frostegard A.H."/>
            <person name="Shapleigh J.P."/>
        </authorList>
    </citation>
    <scope>NUCLEOTIDE SEQUENCE [LARGE SCALE GENOMIC DNA]</scope>
    <source>
        <strain evidence="15 16">58Eu</strain>
    </source>
</reference>
<feature type="chain" id="PRO_5004560908" description="TonB-dependent receptor" evidence="12">
    <location>
        <begin position="36"/>
        <end position="680"/>
    </location>
</feature>
<name>S9ZJ81_9RHOO</name>
<evidence type="ECO:0000313" key="16">
    <source>
        <dbReference type="Proteomes" id="UP000015455"/>
    </source>
</evidence>
<dbReference type="InterPro" id="IPR039426">
    <property type="entry name" value="TonB-dep_rcpt-like"/>
</dbReference>
<evidence type="ECO:0000256" key="1">
    <source>
        <dbReference type="ARBA" id="ARBA00004571"/>
    </source>
</evidence>
<gene>
    <name evidence="15" type="ORF">M622_01360</name>
</gene>
<dbReference type="InterPro" id="IPR036942">
    <property type="entry name" value="Beta-barrel_TonB_sf"/>
</dbReference>
<keyword evidence="4 10" id="KW-1134">Transmembrane beta strand</keyword>
<evidence type="ECO:0000256" key="3">
    <source>
        <dbReference type="ARBA" id="ARBA00022448"/>
    </source>
</evidence>
<dbReference type="GO" id="GO:0044718">
    <property type="term" value="P:siderophore transmembrane transport"/>
    <property type="evidence" value="ECO:0007669"/>
    <property type="project" value="TreeGrafter"/>
</dbReference>
<protein>
    <recommendedName>
        <fullName evidence="17">TonB-dependent receptor</fullName>
    </recommendedName>
</protein>
<dbReference type="EMBL" id="ATJV01000001">
    <property type="protein sequence ID" value="EPZ17445.1"/>
    <property type="molecule type" value="Genomic_DNA"/>
</dbReference>
<keyword evidence="9 10" id="KW-0998">Cell outer membrane</keyword>
<dbReference type="Proteomes" id="UP000015455">
    <property type="component" value="Unassembled WGS sequence"/>
</dbReference>
<keyword evidence="8" id="KW-0675">Receptor</keyword>
<dbReference type="Gene3D" id="2.170.130.10">
    <property type="entry name" value="TonB-dependent receptor, plug domain"/>
    <property type="match status" value="1"/>
</dbReference>
<evidence type="ECO:0000256" key="7">
    <source>
        <dbReference type="ARBA" id="ARBA00023136"/>
    </source>
</evidence>
<evidence type="ECO:0000256" key="8">
    <source>
        <dbReference type="ARBA" id="ARBA00023170"/>
    </source>
</evidence>
<dbReference type="PROSITE" id="PS52016">
    <property type="entry name" value="TONB_DEPENDENT_REC_3"/>
    <property type="match status" value="1"/>
</dbReference>
<evidence type="ECO:0000259" key="13">
    <source>
        <dbReference type="Pfam" id="PF00593"/>
    </source>
</evidence>
<feature type="domain" description="TonB-dependent receptor-like beta-barrel" evidence="13">
    <location>
        <begin position="206"/>
        <end position="634"/>
    </location>
</feature>
<comment type="subcellular location">
    <subcellularLocation>
        <location evidence="1 10">Cell outer membrane</location>
        <topology evidence="1 10">Multi-pass membrane protein</topology>
    </subcellularLocation>
</comment>
<evidence type="ECO:0000256" key="10">
    <source>
        <dbReference type="PROSITE-ProRule" id="PRU01360"/>
    </source>
</evidence>
<dbReference type="AlphaFoldDB" id="S9ZJ81"/>
<organism evidence="15 16">
    <name type="scientific">Thauera terpenica 58Eu</name>
    <dbReference type="NCBI Taxonomy" id="1348657"/>
    <lineage>
        <taxon>Bacteria</taxon>
        <taxon>Pseudomonadati</taxon>
        <taxon>Pseudomonadota</taxon>
        <taxon>Betaproteobacteria</taxon>
        <taxon>Rhodocyclales</taxon>
        <taxon>Zoogloeaceae</taxon>
        <taxon>Thauera</taxon>
    </lineage>
</organism>
<keyword evidence="16" id="KW-1185">Reference proteome</keyword>
<dbReference type="SUPFAM" id="SSF56935">
    <property type="entry name" value="Porins"/>
    <property type="match status" value="1"/>
</dbReference>
<dbReference type="GO" id="GO:0015344">
    <property type="term" value="F:siderophore uptake transmembrane transporter activity"/>
    <property type="evidence" value="ECO:0007669"/>
    <property type="project" value="TreeGrafter"/>
</dbReference>
<evidence type="ECO:0008006" key="17">
    <source>
        <dbReference type="Google" id="ProtNLM"/>
    </source>
</evidence>
<dbReference type="PANTHER" id="PTHR30069">
    <property type="entry name" value="TONB-DEPENDENT OUTER MEMBRANE RECEPTOR"/>
    <property type="match status" value="1"/>
</dbReference>
<evidence type="ECO:0000313" key="15">
    <source>
        <dbReference type="EMBL" id="EPZ17445.1"/>
    </source>
</evidence>
<feature type="signal peptide" evidence="12">
    <location>
        <begin position="1"/>
        <end position="35"/>
    </location>
</feature>
<accession>S9ZJ81</accession>
<feature type="domain" description="TonB-dependent receptor plug" evidence="14">
    <location>
        <begin position="57"/>
        <end position="165"/>
    </location>
</feature>